<proteinExistence type="predicted"/>
<dbReference type="InterPro" id="IPR023213">
    <property type="entry name" value="CAT-like_dom_sf"/>
</dbReference>
<dbReference type="GO" id="GO:0031177">
    <property type="term" value="F:phosphopantetheine binding"/>
    <property type="evidence" value="ECO:0007669"/>
    <property type="project" value="TreeGrafter"/>
</dbReference>
<sequence>MSESNLVFGCQLLNIKDTDIPIGYPFPTTRCLLIDDDDKIINTTDNSNKIGQIHIGGPTLFNGYLNDPDHTNKMFTTINKQVYIKTGDLARYNTRGELVYAGRADFQIKIRGQRVETSEIENTITNSYPSKISDCVVTKLAQNDDLFVAYVVSNDSELDTEQIRNYCYKHLYQYMVPSFFVFLEQLPLNANGKLDRQRLPVPDISVLSTNVIDRQYLKPKNELETLVHSVWCKILGCDRISTLTNFFSIGGHSLLFIQIYQYYRTLFNFDSETLNTRSFFEHNTIAEHAKLLENIKINHIQANQWRTLHINQCIASYAQQRIFFHEKMRFSGEIAIYNELTVLQVTKGSLSINRLLQALRCLLNKHKILRTSLVFNEQDNVLKQSITDKHLTFTLATDQTFQNGTELQNIVSQINTNPNLFDLSSGRVFYCQILRRQMISDENNNNDIITNSDILVIGFHHAAIDQSTVSIFLNDLCNTYNSNSAWLDDEESLQYIDYSIHERLTDMTLSREFWHSQLNGYNQECRLSLPVDRHCSYSDQRSGYASTAHISFDNEISTSFLDYASSHQVTPFQLCLATFYAFLFKLTYRQNDLCISCFNANRHRTELQNMVGMFVSTLPYRIQVDSDWSFDGLVEHVREKCVSILEHSHYPVQHILTDSQIKQSIVPFLKTVFNFITLSDKSQWSIDTATLQQLPMRQSYGDAKFDFMFTCLYNSISDDSKLSFCLTCSCDLFDETTTIVVGQRFKYLVDQLFSSKSISDEINLSLISISKLSLILPIEAQEIQDAVFCRQQNIVNEAPASFAQARIWLDERIRFDPDKPQVAIYNMPFVHRLQSAHSLSVKQLHRALQLTVDKHLSLHTSLIFDTETNLFMQRVIEQKDNYADIFSM</sequence>
<gene>
    <name evidence="2" type="ORF">OKA104_LOCUS36044</name>
</gene>
<accession>A0A819VE27</accession>
<dbReference type="EMBL" id="CAJOAY010005448">
    <property type="protein sequence ID" value="CAF4107974.1"/>
    <property type="molecule type" value="Genomic_DNA"/>
</dbReference>
<dbReference type="InterPro" id="IPR009081">
    <property type="entry name" value="PP-bd_ACP"/>
</dbReference>
<dbReference type="GO" id="GO:0005737">
    <property type="term" value="C:cytoplasm"/>
    <property type="evidence" value="ECO:0007669"/>
    <property type="project" value="TreeGrafter"/>
</dbReference>
<dbReference type="PROSITE" id="PS50075">
    <property type="entry name" value="CARRIER"/>
    <property type="match status" value="1"/>
</dbReference>
<evidence type="ECO:0000259" key="1">
    <source>
        <dbReference type="PROSITE" id="PS50075"/>
    </source>
</evidence>
<dbReference type="GO" id="GO:0003824">
    <property type="term" value="F:catalytic activity"/>
    <property type="evidence" value="ECO:0007669"/>
    <property type="project" value="InterPro"/>
</dbReference>
<organism evidence="2 3">
    <name type="scientific">Adineta steineri</name>
    <dbReference type="NCBI Taxonomy" id="433720"/>
    <lineage>
        <taxon>Eukaryota</taxon>
        <taxon>Metazoa</taxon>
        <taxon>Spiralia</taxon>
        <taxon>Gnathifera</taxon>
        <taxon>Rotifera</taxon>
        <taxon>Eurotatoria</taxon>
        <taxon>Bdelloidea</taxon>
        <taxon>Adinetida</taxon>
        <taxon>Adinetidae</taxon>
        <taxon>Adineta</taxon>
    </lineage>
</organism>
<dbReference type="GO" id="GO:0044550">
    <property type="term" value="P:secondary metabolite biosynthetic process"/>
    <property type="evidence" value="ECO:0007669"/>
    <property type="project" value="TreeGrafter"/>
</dbReference>
<comment type="caution">
    <text evidence="2">The sequence shown here is derived from an EMBL/GenBank/DDBJ whole genome shotgun (WGS) entry which is preliminary data.</text>
</comment>
<reference evidence="2" key="1">
    <citation type="submission" date="2021-02" db="EMBL/GenBank/DDBJ databases">
        <authorList>
            <person name="Nowell W R."/>
        </authorList>
    </citation>
    <scope>NUCLEOTIDE SEQUENCE</scope>
</reference>
<dbReference type="AlphaFoldDB" id="A0A819VE27"/>
<dbReference type="Gene3D" id="1.10.1200.10">
    <property type="entry name" value="ACP-like"/>
    <property type="match status" value="1"/>
</dbReference>
<dbReference type="InterPro" id="IPR042099">
    <property type="entry name" value="ANL_N_sf"/>
</dbReference>
<dbReference type="SUPFAM" id="SSF47336">
    <property type="entry name" value="ACP-like"/>
    <property type="match status" value="1"/>
</dbReference>
<dbReference type="SUPFAM" id="SSF52777">
    <property type="entry name" value="CoA-dependent acyltransferases"/>
    <property type="match status" value="3"/>
</dbReference>
<dbReference type="Pfam" id="PF13193">
    <property type="entry name" value="AMP-binding_C"/>
    <property type="match status" value="1"/>
</dbReference>
<dbReference type="Proteomes" id="UP000663881">
    <property type="component" value="Unassembled WGS sequence"/>
</dbReference>
<dbReference type="Pfam" id="PF00668">
    <property type="entry name" value="Condensation"/>
    <property type="match status" value="1"/>
</dbReference>
<dbReference type="InterPro" id="IPR025110">
    <property type="entry name" value="AMP-bd_C"/>
</dbReference>
<dbReference type="InterPro" id="IPR036736">
    <property type="entry name" value="ACP-like_sf"/>
</dbReference>
<name>A0A819VE27_9BILA</name>
<evidence type="ECO:0000313" key="2">
    <source>
        <dbReference type="EMBL" id="CAF4107974.1"/>
    </source>
</evidence>
<protein>
    <recommendedName>
        <fullName evidence="1">Carrier domain-containing protein</fullName>
    </recommendedName>
</protein>
<dbReference type="SUPFAM" id="SSF56801">
    <property type="entry name" value="Acetyl-CoA synthetase-like"/>
    <property type="match status" value="1"/>
</dbReference>
<dbReference type="Gene3D" id="3.40.50.12780">
    <property type="entry name" value="N-terminal domain of ligase-like"/>
    <property type="match status" value="1"/>
</dbReference>
<dbReference type="Gene3D" id="3.30.300.30">
    <property type="match status" value="1"/>
</dbReference>
<feature type="non-terminal residue" evidence="2">
    <location>
        <position position="1"/>
    </location>
</feature>
<dbReference type="Pfam" id="PF00550">
    <property type="entry name" value="PP-binding"/>
    <property type="match status" value="1"/>
</dbReference>
<dbReference type="GO" id="GO:0043041">
    <property type="term" value="P:amino acid activation for nonribosomal peptide biosynthetic process"/>
    <property type="evidence" value="ECO:0007669"/>
    <property type="project" value="TreeGrafter"/>
</dbReference>
<evidence type="ECO:0000313" key="3">
    <source>
        <dbReference type="Proteomes" id="UP000663881"/>
    </source>
</evidence>
<dbReference type="PANTHER" id="PTHR45527">
    <property type="entry name" value="NONRIBOSOMAL PEPTIDE SYNTHETASE"/>
    <property type="match status" value="1"/>
</dbReference>
<dbReference type="PANTHER" id="PTHR45527:SF1">
    <property type="entry name" value="FATTY ACID SYNTHASE"/>
    <property type="match status" value="1"/>
</dbReference>
<dbReference type="Gene3D" id="3.30.559.30">
    <property type="entry name" value="Nonribosomal peptide synthetase, condensation domain"/>
    <property type="match status" value="1"/>
</dbReference>
<dbReference type="InterPro" id="IPR001242">
    <property type="entry name" value="Condensation_dom"/>
</dbReference>
<feature type="domain" description="Carrier" evidence="1">
    <location>
        <begin position="218"/>
        <end position="296"/>
    </location>
</feature>
<dbReference type="InterPro" id="IPR045851">
    <property type="entry name" value="AMP-bd_C_sf"/>
</dbReference>
<dbReference type="Gene3D" id="3.30.559.10">
    <property type="entry name" value="Chloramphenicol acetyltransferase-like domain"/>
    <property type="match status" value="2"/>
</dbReference>